<dbReference type="InterPro" id="IPR031452">
    <property type="entry name" value="Kre1"/>
</dbReference>
<reference evidence="2 3" key="1">
    <citation type="journal article" date="2004" name="Nature">
        <title>Genome evolution in yeasts.</title>
        <authorList>
            <consortium name="Genolevures"/>
            <person name="Dujon B."/>
            <person name="Sherman D."/>
            <person name="Fischer G."/>
            <person name="Durrens P."/>
            <person name="Casaregola S."/>
            <person name="Lafontaine I."/>
            <person name="de Montigny J."/>
            <person name="Marck C."/>
            <person name="Neuveglise C."/>
            <person name="Talla E."/>
            <person name="Goffard N."/>
            <person name="Frangeul L."/>
            <person name="Aigle M."/>
            <person name="Anthouard V."/>
            <person name="Babour A."/>
            <person name="Barbe V."/>
            <person name="Barnay S."/>
            <person name="Blanchin S."/>
            <person name="Beckerich J.M."/>
            <person name="Beyne E."/>
            <person name="Bleykasten C."/>
            <person name="Boisrame A."/>
            <person name="Boyer J."/>
            <person name="Cattolico L."/>
            <person name="Confanioleri F."/>
            <person name="de Daruvar A."/>
            <person name="Despons L."/>
            <person name="Fabre E."/>
            <person name="Fairhead C."/>
            <person name="Ferry-Dumazet H."/>
            <person name="Groppi A."/>
            <person name="Hantraye F."/>
            <person name="Hennequin C."/>
            <person name="Jauniaux N."/>
            <person name="Joyet P."/>
            <person name="Kachouri R."/>
            <person name="Kerrest A."/>
            <person name="Koszul R."/>
            <person name="Lemaire M."/>
            <person name="Lesur I."/>
            <person name="Ma L."/>
            <person name="Muller H."/>
            <person name="Nicaud J.M."/>
            <person name="Nikolski M."/>
            <person name="Oztas S."/>
            <person name="Ozier-Kalogeropoulos O."/>
            <person name="Pellenz S."/>
            <person name="Potier S."/>
            <person name="Richard G.F."/>
            <person name="Straub M.L."/>
            <person name="Suleau A."/>
            <person name="Swennene D."/>
            <person name="Tekaia F."/>
            <person name="Wesolowski-Louvel M."/>
            <person name="Westhof E."/>
            <person name="Wirth B."/>
            <person name="Zeniou-Meyer M."/>
            <person name="Zivanovic I."/>
            <person name="Bolotin-Fukuhara M."/>
            <person name="Thierry A."/>
            <person name="Bouchier C."/>
            <person name="Caudron B."/>
            <person name="Scarpelli C."/>
            <person name="Gaillardin C."/>
            <person name="Weissenbach J."/>
            <person name="Wincker P."/>
            <person name="Souciet J.L."/>
        </authorList>
    </citation>
    <scope>NUCLEOTIDE SEQUENCE [LARGE SCALE GENOMIC DNA]</scope>
    <source>
        <strain evidence="3">ATCC 36239 / CBS 767 / BCRC 21394 / JCM 1990 / NBRC 0083 / IGC 2968</strain>
    </source>
</reference>
<dbReference type="Pfam" id="PF17056">
    <property type="entry name" value="KRE1"/>
    <property type="match status" value="1"/>
</dbReference>
<dbReference type="AlphaFoldDB" id="Q6BXX2"/>
<evidence type="ECO:0000313" key="2">
    <source>
        <dbReference type="EMBL" id="CAG84925.2"/>
    </source>
</evidence>
<sequence length="122" mass="12940">MRFFKYLFGFISMLTLIVAADKTTTKASSTTIWITTTVKGEKTTMQTPYEQSFKTTYSTAADEGDVKSGGIGLGSVSGNVGDVRSYEHTTVGQTNGAVGVFKSENLYSGIAGVSFLLLGALL</sequence>
<keyword evidence="1" id="KW-0732">Signal</keyword>
<evidence type="ECO:0000313" key="3">
    <source>
        <dbReference type="Proteomes" id="UP000000599"/>
    </source>
</evidence>
<dbReference type="OMA" id="QSFKTTY"/>
<feature type="signal peptide" evidence="1">
    <location>
        <begin position="1"/>
        <end position="19"/>
    </location>
</feature>
<keyword evidence="3" id="KW-1185">Reference proteome</keyword>
<organism evidence="2 3">
    <name type="scientific">Debaryomyces hansenii (strain ATCC 36239 / CBS 767 / BCRC 21394 / JCM 1990 / NBRC 0083 / IGC 2968)</name>
    <name type="common">Yeast</name>
    <name type="synonym">Torulaspora hansenii</name>
    <dbReference type="NCBI Taxonomy" id="284592"/>
    <lineage>
        <taxon>Eukaryota</taxon>
        <taxon>Fungi</taxon>
        <taxon>Dikarya</taxon>
        <taxon>Ascomycota</taxon>
        <taxon>Saccharomycotina</taxon>
        <taxon>Pichiomycetes</taxon>
        <taxon>Debaryomycetaceae</taxon>
        <taxon>Debaryomyces</taxon>
    </lineage>
</organism>
<name>Q6BXX2_DEBHA</name>
<feature type="chain" id="PRO_5004272344" evidence="1">
    <location>
        <begin position="20"/>
        <end position="122"/>
    </location>
</feature>
<gene>
    <name evidence="2" type="ordered locus">DEHA2A14190g</name>
</gene>
<dbReference type="InParanoid" id="Q6BXX2"/>
<dbReference type="eggNOG" id="ENOG502SASR">
    <property type="taxonomic scope" value="Eukaryota"/>
</dbReference>
<dbReference type="GeneID" id="2899398"/>
<dbReference type="KEGG" id="dha:DEHA2A14190g"/>
<dbReference type="Proteomes" id="UP000000599">
    <property type="component" value="Chromosome A"/>
</dbReference>
<protein>
    <submittedName>
        <fullName evidence="2">DEHA2A14190p</fullName>
    </submittedName>
</protein>
<dbReference type="EMBL" id="CR382133">
    <property type="protein sequence ID" value="CAG84925.2"/>
    <property type="molecule type" value="Genomic_DNA"/>
</dbReference>
<dbReference type="HOGENOM" id="CLU_2074022_0_0_1"/>
<dbReference type="OrthoDB" id="5406216at2759"/>
<evidence type="ECO:0000256" key="1">
    <source>
        <dbReference type="SAM" id="SignalP"/>
    </source>
</evidence>
<accession>Q6BXX2</accession>
<proteinExistence type="predicted"/>
<dbReference type="GO" id="GO:0031505">
    <property type="term" value="P:fungal-type cell wall organization"/>
    <property type="evidence" value="ECO:0007669"/>
    <property type="project" value="InterPro"/>
</dbReference>
<dbReference type="VEuPathDB" id="FungiDB:DEHA2A14190g"/>
<dbReference type="RefSeq" id="XP_456947.2">
    <property type="nucleotide sequence ID" value="XM_456947.2"/>
</dbReference>